<dbReference type="Pfam" id="PF00344">
    <property type="entry name" value="SecY"/>
    <property type="match status" value="1"/>
</dbReference>
<evidence type="ECO:0000313" key="13">
    <source>
        <dbReference type="EMBL" id="MFD1814770.1"/>
    </source>
</evidence>
<organism evidence="13 14">
    <name type="scientific">Rhodococcus gannanensis</name>
    <dbReference type="NCBI Taxonomy" id="1960308"/>
    <lineage>
        <taxon>Bacteria</taxon>
        <taxon>Bacillati</taxon>
        <taxon>Actinomycetota</taxon>
        <taxon>Actinomycetes</taxon>
        <taxon>Mycobacteriales</taxon>
        <taxon>Nocardiaceae</taxon>
        <taxon>Rhodococcus</taxon>
    </lineage>
</organism>
<keyword evidence="4 9" id="KW-0812">Transmembrane</keyword>
<dbReference type="EMBL" id="JBHUFB010000020">
    <property type="protein sequence ID" value="MFD1814770.1"/>
    <property type="molecule type" value="Genomic_DNA"/>
</dbReference>
<comment type="similarity">
    <text evidence="2 9 12">Belongs to the SecY/SEC61-alpha family.</text>
</comment>
<feature type="transmembrane region" description="Helical" evidence="9">
    <location>
        <begin position="157"/>
        <end position="178"/>
    </location>
</feature>
<keyword evidence="6 9" id="KW-1133">Transmembrane helix</keyword>
<keyword evidence="8 9" id="KW-0472">Membrane</keyword>
<dbReference type="PRINTS" id="PR00303">
    <property type="entry name" value="SECYTRNLCASE"/>
</dbReference>
<dbReference type="InterPro" id="IPR023201">
    <property type="entry name" value="SecY_dom_sf"/>
</dbReference>
<evidence type="ECO:0000256" key="8">
    <source>
        <dbReference type="ARBA" id="ARBA00023136"/>
    </source>
</evidence>
<comment type="caution">
    <text evidence="13">The sequence shown here is derived from an EMBL/GenBank/DDBJ whole genome shotgun (WGS) entry which is preliminary data.</text>
</comment>
<keyword evidence="9" id="KW-1003">Cell membrane</keyword>
<evidence type="ECO:0000256" key="1">
    <source>
        <dbReference type="ARBA" id="ARBA00004141"/>
    </source>
</evidence>
<feature type="transmembrane region" description="Helical" evidence="9">
    <location>
        <begin position="371"/>
        <end position="393"/>
    </location>
</feature>
<keyword evidence="3 9" id="KW-0813">Transport</keyword>
<evidence type="ECO:0000256" key="5">
    <source>
        <dbReference type="ARBA" id="ARBA00022927"/>
    </source>
</evidence>
<proteinExistence type="inferred from homology"/>
<feature type="transmembrane region" description="Helical" evidence="9">
    <location>
        <begin position="318"/>
        <end position="339"/>
    </location>
</feature>
<comment type="subunit">
    <text evidence="9">Component of the Sec protein translocase complex. Heterotrimer consisting of SecY, SecE and SecG subunits. The heterotrimers can form oligomers, although 1 heterotrimer is thought to be able to translocate proteins. Interacts with the ribosome. Interacts with SecDF, and other proteins may be involved. Interacts with SecA.</text>
</comment>
<dbReference type="InterPro" id="IPR026593">
    <property type="entry name" value="SecY"/>
</dbReference>
<dbReference type="PROSITE" id="PS00755">
    <property type="entry name" value="SECY_1"/>
    <property type="match status" value="1"/>
</dbReference>
<evidence type="ECO:0000256" key="2">
    <source>
        <dbReference type="ARBA" id="ARBA00005751"/>
    </source>
</evidence>
<dbReference type="RefSeq" id="WP_378487255.1">
    <property type="nucleotide sequence ID" value="NZ_JBHUFB010000020.1"/>
</dbReference>
<dbReference type="Proteomes" id="UP001597286">
    <property type="component" value="Unassembled WGS sequence"/>
</dbReference>
<evidence type="ECO:0000256" key="11">
    <source>
        <dbReference type="RuleBase" id="RU003484"/>
    </source>
</evidence>
<feature type="transmembrane region" description="Helical" evidence="9">
    <location>
        <begin position="185"/>
        <end position="203"/>
    </location>
</feature>
<comment type="caution">
    <text evidence="9">Lacks conserved residue(s) required for the propagation of feature annotation.</text>
</comment>
<name>A0ABW4PBI5_9NOCA</name>
<dbReference type="Gene3D" id="1.10.3370.10">
    <property type="entry name" value="SecY subunit domain"/>
    <property type="match status" value="1"/>
</dbReference>
<dbReference type="InterPro" id="IPR030659">
    <property type="entry name" value="SecY_CS"/>
</dbReference>
<gene>
    <name evidence="9 13" type="primary">secY</name>
    <name evidence="13" type="ORF">ACFSJG_21340</name>
</gene>
<dbReference type="PANTHER" id="PTHR10906">
    <property type="entry name" value="SECY/SEC61-ALPHA FAMILY MEMBER"/>
    <property type="match status" value="1"/>
</dbReference>
<evidence type="ECO:0000256" key="3">
    <source>
        <dbReference type="ARBA" id="ARBA00022448"/>
    </source>
</evidence>
<evidence type="ECO:0000256" key="4">
    <source>
        <dbReference type="ARBA" id="ARBA00022692"/>
    </source>
</evidence>
<reference evidence="14" key="1">
    <citation type="journal article" date="2019" name="Int. J. Syst. Evol. Microbiol.">
        <title>The Global Catalogue of Microorganisms (GCM) 10K type strain sequencing project: providing services to taxonomists for standard genome sequencing and annotation.</title>
        <authorList>
            <consortium name="The Broad Institute Genomics Platform"/>
            <consortium name="The Broad Institute Genome Sequencing Center for Infectious Disease"/>
            <person name="Wu L."/>
            <person name="Ma J."/>
        </authorList>
    </citation>
    <scope>NUCLEOTIDE SEQUENCE [LARGE SCALE GENOMIC DNA]</scope>
    <source>
        <strain evidence="14">DT72</strain>
    </source>
</reference>
<keyword evidence="7 9" id="KW-0811">Translocation</keyword>
<feature type="transmembrane region" description="Helical" evidence="9">
    <location>
        <begin position="263"/>
        <end position="284"/>
    </location>
</feature>
<comment type="subcellular location">
    <subcellularLocation>
        <location evidence="9">Cell membrane</location>
        <topology evidence="9">Multi-pass membrane protein</topology>
    </subcellularLocation>
    <subcellularLocation>
        <location evidence="1 11">Membrane</location>
        <topology evidence="1 11">Multi-pass membrane protein</topology>
    </subcellularLocation>
</comment>
<evidence type="ECO:0000256" key="10">
    <source>
        <dbReference type="RuleBase" id="RU000537"/>
    </source>
</evidence>
<comment type="function">
    <text evidence="9 10">The central subunit of the protein translocation channel SecYEG. Consists of two halves formed by TMs 1-5 and 6-10. These two domains form a lateral gate at the front which open onto the bilayer between TMs 2 and 7, and are clamped together by SecE at the back. The channel is closed by both a pore ring composed of hydrophobic SecY resides and a short helix (helix 2A) on the extracellular side of the membrane which forms a plug. The plug probably moves laterally to allow the channel to open. The ring and the pore may move independently.</text>
</comment>
<sequence>MLSAFVSAFRTPDLRRKILIALGLIALYRFGATLPSPGVDYGNVKACIDQISGSDQAGIYSLINLFSGGALLQLSVFAIGIMPYITASIIVQLLTVVIPRFEELRKEGQAGQAKMTQYTRYLSIALAVLQSTGIVALAARGQLLQGCSEPILADDSVFSMVTIVLVMTAGAALVMWMGELITERGVGNGMSLLIFSGIASRLPSEGKAILDSRGGLIFAAVCVAALVLIAGVVFVEQGQRRIPVQYAKRMVGRKMYGGSSTYLPLKVNQAGVIPVIFASSLLYLPNLIAQLSGASSATDPSWWQRFINEYLVNPSNPIYILIYFLLIVFFTYFYVAITFNPEERADEMKKFGGFIPGIRPGRPTADYLQYVLSRITLPGAIYLGLIAVLPNFFLAQGSAGSSIFGGAAVLILVSVGLDTVKQIESQLMQRNYEGFLK</sequence>
<dbReference type="PIRSF" id="PIRSF004557">
    <property type="entry name" value="SecY"/>
    <property type="match status" value="1"/>
</dbReference>
<dbReference type="HAMAP" id="MF_01465">
    <property type="entry name" value="SecY"/>
    <property type="match status" value="1"/>
</dbReference>
<feature type="transmembrane region" description="Helical" evidence="9">
    <location>
        <begin position="70"/>
        <end position="97"/>
    </location>
</feature>
<dbReference type="InterPro" id="IPR002208">
    <property type="entry name" value="SecY/SEC61-alpha"/>
</dbReference>
<keyword evidence="5 9" id="KW-0653">Protein transport</keyword>
<feature type="transmembrane region" description="Helical" evidence="9">
    <location>
        <begin position="399"/>
        <end position="420"/>
    </location>
</feature>
<feature type="transmembrane region" description="Helical" evidence="9">
    <location>
        <begin position="215"/>
        <end position="235"/>
    </location>
</feature>
<keyword evidence="14" id="KW-1185">Reference proteome</keyword>
<evidence type="ECO:0000256" key="6">
    <source>
        <dbReference type="ARBA" id="ARBA00022989"/>
    </source>
</evidence>
<dbReference type="SUPFAM" id="SSF103491">
    <property type="entry name" value="Preprotein translocase SecY subunit"/>
    <property type="match status" value="1"/>
</dbReference>
<dbReference type="PROSITE" id="PS00756">
    <property type="entry name" value="SECY_2"/>
    <property type="match status" value="1"/>
</dbReference>
<accession>A0ABW4PBI5</accession>
<dbReference type="NCBIfam" id="TIGR00967">
    <property type="entry name" value="3a0501s007"/>
    <property type="match status" value="1"/>
</dbReference>
<evidence type="ECO:0000256" key="12">
    <source>
        <dbReference type="RuleBase" id="RU004349"/>
    </source>
</evidence>
<evidence type="ECO:0000256" key="9">
    <source>
        <dbReference type="HAMAP-Rule" id="MF_01465"/>
    </source>
</evidence>
<feature type="transmembrane region" description="Helical" evidence="9">
    <location>
        <begin position="118"/>
        <end position="137"/>
    </location>
</feature>
<evidence type="ECO:0000313" key="14">
    <source>
        <dbReference type="Proteomes" id="UP001597286"/>
    </source>
</evidence>
<protein>
    <recommendedName>
        <fullName evidence="9 10">Protein translocase subunit SecY</fullName>
    </recommendedName>
</protein>
<evidence type="ECO:0000256" key="7">
    <source>
        <dbReference type="ARBA" id="ARBA00023010"/>
    </source>
</evidence>